<name>A0A8S2V395_9BILA</name>
<sequence>MPINFDNVSNSSIIKSKVEELIDRIEDQPPAPQYLPSQRADQPSYLFDMIKYEYKRNHSRIERFINPTVSFPIEQSYINLAIIETKEQQVKEKKLRYTKQSDAINGIFEEICGTKTPLDVKDIFQNCKDKSKQALVLGRAGIGKSTFCRYVANQWANDVIWPQYKLVILLPLRNLTEDRYPKLPPGSRYSSYSLVETEYLFDHGFLEKDRQLLKEQFSKTDVLWLLDGYDEIGQNLPAHLKGLIEHLHKNTHHILTSRPYFYTLSYSVQLEITGFTDDNIAKYVTRFFDQIEDQLQDASSEDQKLLTFLKLNRSIWGVAHIPINLELICSVWTADSDADSDWSETKTLTMTELYDNITEWLCRRYMTRQNKTIQMSKDDIIKHSHNELTFLETLVFKGMENNTIILRPKLLQEAFTETGYSSSGFVDLLHIGILKSLMETPTGTQIEVEKKHYFVHLSFQEYFAARYLVILSSVKPVISNCTG</sequence>
<dbReference type="PANTHER" id="PTHR46312:SF2">
    <property type="entry name" value="NUCLEOTIDE-BINDING OLIGOMERIZATION DOMAIN-CONTAINING PROTEIN 2-LIKE"/>
    <property type="match status" value="1"/>
</dbReference>
<dbReference type="Pfam" id="PF05729">
    <property type="entry name" value="NACHT"/>
    <property type="match status" value="1"/>
</dbReference>
<reference evidence="2" key="1">
    <citation type="submission" date="2021-02" db="EMBL/GenBank/DDBJ databases">
        <authorList>
            <person name="Nowell W R."/>
        </authorList>
    </citation>
    <scope>NUCLEOTIDE SEQUENCE</scope>
</reference>
<organism evidence="2 3">
    <name type="scientific">Didymodactylos carnosus</name>
    <dbReference type="NCBI Taxonomy" id="1234261"/>
    <lineage>
        <taxon>Eukaryota</taxon>
        <taxon>Metazoa</taxon>
        <taxon>Spiralia</taxon>
        <taxon>Gnathifera</taxon>
        <taxon>Rotifera</taxon>
        <taxon>Eurotatoria</taxon>
        <taxon>Bdelloidea</taxon>
        <taxon>Philodinida</taxon>
        <taxon>Philodinidae</taxon>
        <taxon>Didymodactylos</taxon>
    </lineage>
</organism>
<accession>A0A8S2V395</accession>
<proteinExistence type="predicted"/>
<gene>
    <name evidence="2" type="ORF">TMI583_LOCUS41765</name>
</gene>
<evidence type="ECO:0000313" key="3">
    <source>
        <dbReference type="Proteomes" id="UP000682733"/>
    </source>
</evidence>
<dbReference type="SUPFAM" id="SSF52540">
    <property type="entry name" value="P-loop containing nucleoside triphosphate hydrolases"/>
    <property type="match status" value="1"/>
</dbReference>
<dbReference type="Gene3D" id="3.40.50.300">
    <property type="entry name" value="P-loop containing nucleotide triphosphate hydrolases"/>
    <property type="match status" value="1"/>
</dbReference>
<dbReference type="EMBL" id="CAJOBA010066504">
    <property type="protein sequence ID" value="CAF4365178.1"/>
    <property type="molecule type" value="Genomic_DNA"/>
</dbReference>
<dbReference type="PROSITE" id="PS50837">
    <property type="entry name" value="NACHT"/>
    <property type="match status" value="1"/>
</dbReference>
<evidence type="ECO:0000259" key="1">
    <source>
        <dbReference type="PROSITE" id="PS50837"/>
    </source>
</evidence>
<dbReference type="AlphaFoldDB" id="A0A8S2V395"/>
<feature type="domain" description="NACHT" evidence="1">
    <location>
        <begin position="132"/>
        <end position="259"/>
    </location>
</feature>
<protein>
    <recommendedName>
        <fullName evidence="1">NACHT domain-containing protein</fullName>
    </recommendedName>
</protein>
<dbReference type="InterPro" id="IPR007111">
    <property type="entry name" value="NACHT_NTPase"/>
</dbReference>
<dbReference type="InterPro" id="IPR027417">
    <property type="entry name" value="P-loop_NTPase"/>
</dbReference>
<evidence type="ECO:0000313" key="2">
    <source>
        <dbReference type="EMBL" id="CAF4365178.1"/>
    </source>
</evidence>
<dbReference type="Proteomes" id="UP000682733">
    <property type="component" value="Unassembled WGS sequence"/>
</dbReference>
<comment type="caution">
    <text evidence="2">The sequence shown here is derived from an EMBL/GenBank/DDBJ whole genome shotgun (WGS) entry which is preliminary data.</text>
</comment>
<dbReference type="PANTHER" id="PTHR46312">
    <property type="entry name" value="NACHT DOMAIN-CONTAINING PROTEIN"/>
    <property type="match status" value="1"/>
</dbReference>